<evidence type="ECO:0000313" key="3">
    <source>
        <dbReference type="EMBL" id="ASM76349.1"/>
    </source>
</evidence>
<feature type="domain" description="FAD dependent oxidoreductase" evidence="2">
    <location>
        <begin position="2"/>
        <end position="321"/>
    </location>
</feature>
<dbReference type="GO" id="GO:0016491">
    <property type="term" value="F:oxidoreductase activity"/>
    <property type="evidence" value="ECO:0007669"/>
    <property type="project" value="UniProtKB-KW"/>
</dbReference>
<gene>
    <name evidence="3" type="ORF">VITFI_CDS0570</name>
</gene>
<dbReference type="PANTHER" id="PTHR13847:SF289">
    <property type="entry name" value="GLYCINE OXIDASE"/>
    <property type="match status" value="1"/>
</dbReference>
<accession>A0A221KBJ6</accession>
<dbReference type="SUPFAM" id="SSF51905">
    <property type="entry name" value="FAD/NAD(P)-binding domain"/>
    <property type="match status" value="1"/>
</dbReference>
<dbReference type="SUPFAM" id="SSF54373">
    <property type="entry name" value="FAD-linked reductases, C-terminal domain"/>
    <property type="match status" value="1"/>
</dbReference>
<dbReference type="PANTHER" id="PTHR13847">
    <property type="entry name" value="SARCOSINE DEHYDROGENASE-RELATED"/>
    <property type="match status" value="1"/>
</dbReference>
<dbReference type="GO" id="GO:0005737">
    <property type="term" value="C:cytoplasm"/>
    <property type="evidence" value="ECO:0007669"/>
    <property type="project" value="TreeGrafter"/>
</dbReference>
<reference evidence="3 4" key="1">
    <citation type="submission" date="2017-07" db="EMBL/GenBank/DDBJ databases">
        <title>Complete Genome Sequence of the cosmetic ferment Vitreoscilla filiformis (ATCC15551).</title>
        <authorList>
            <person name="Contreras S."/>
            <person name="Sagory-Zalkind P."/>
            <person name="Blanquart H."/>
            <person name="Iltis A."/>
            <person name="Morand S.C."/>
        </authorList>
    </citation>
    <scope>NUCLEOTIDE SEQUENCE [LARGE SCALE GENOMIC DNA]</scope>
    <source>
        <strain evidence="3 4">ATCC 15551</strain>
    </source>
</reference>
<dbReference type="Gene3D" id="3.50.50.60">
    <property type="entry name" value="FAD/NAD(P)-binding domain"/>
    <property type="match status" value="1"/>
</dbReference>
<proteinExistence type="predicted"/>
<keyword evidence="1" id="KW-0560">Oxidoreductase</keyword>
<dbReference type="AlphaFoldDB" id="A0A221KBJ6"/>
<dbReference type="InterPro" id="IPR036188">
    <property type="entry name" value="FAD/NAD-bd_sf"/>
</dbReference>
<protein>
    <submittedName>
        <fullName evidence="3">D-amino acid oxidase</fullName>
    </submittedName>
</protein>
<dbReference type="KEGG" id="vff:VITFI_CDS0570"/>
<dbReference type="Gene3D" id="3.30.9.10">
    <property type="entry name" value="D-Amino Acid Oxidase, subunit A, domain 2"/>
    <property type="match status" value="1"/>
</dbReference>
<keyword evidence="4" id="KW-1185">Reference proteome</keyword>
<sequence>MLARRGQRVKIIDKGLPARESSWAGSGILAPLPPWRFNEEVNAIASRGMQLYEEFNETIEGISGLSTEYRRCGMAVLQADTQKGVEWCQKNQQFGEARDLHEFSPHLTGGSCVWMRDVASIRNPRVGSAAIRAAELLGVEIVPHTPALSVLTANNRVTGISTPQGILEADQYVIAAGAWSTKLLGPELTGNMDVWPLRGQILLFRTRPDVLPIVVLTEDQFYLVPRQDGLILAGTTREAVGFDKSTTEAARTAIHHRAGDILPLLHRLEPEVHWAGLRPASPDYLPTIGRHPELENLWANAGHRAYGLTEAPSSAELLGQLMYGETPKLNPAPHAWRTQNPDRPIL</sequence>
<dbReference type="EMBL" id="CP022423">
    <property type="protein sequence ID" value="ASM76349.1"/>
    <property type="molecule type" value="Genomic_DNA"/>
</dbReference>
<dbReference type="InterPro" id="IPR006076">
    <property type="entry name" value="FAD-dep_OxRdtase"/>
</dbReference>
<organism evidence="3 4">
    <name type="scientific">Vitreoscilla filiformis</name>
    <dbReference type="NCBI Taxonomy" id="63"/>
    <lineage>
        <taxon>Bacteria</taxon>
        <taxon>Pseudomonadati</taxon>
        <taxon>Pseudomonadota</taxon>
        <taxon>Betaproteobacteria</taxon>
        <taxon>Neisseriales</taxon>
        <taxon>Neisseriaceae</taxon>
        <taxon>Vitreoscilla</taxon>
    </lineage>
</organism>
<dbReference type="Pfam" id="PF01266">
    <property type="entry name" value="DAO"/>
    <property type="match status" value="1"/>
</dbReference>
<name>A0A221KBJ6_VITFI</name>
<dbReference type="Proteomes" id="UP000199729">
    <property type="component" value="Chromosome"/>
</dbReference>
<evidence type="ECO:0000256" key="1">
    <source>
        <dbReference type="ARBA" id="ARBA00023002"/>
    </source>
</evidence>
<evidence type="ECO:0000313" key="4">
    <source>
        <dbReference type="Proteomes" id="UP000199729"/>
    </source>
</evidence>
<evidence type="ECO:0000259" key="2">
    <source>
        <dbReference type="Pfam" id="PF01266"/>
    </source>
</evidence>